<protein>
    <recommendedName>
        <fullName evidence="2 5">Elongation factor Ts</fullName>
        <shortName evidence="5">EF-Ts</shortName>
    </recommendedName>
</protein>
<evidence type="ECO:0000313" key="7">
    <source>
        <dbReference type="EMBL" id="OGG65642.1"/>
    </source>
</evidence>
<comment type="caution">
    <text evidence="7">The sequence shown here is derived from an EMBL/GenBank/DDBJ whole genome shotgun (WGS) entry which is preliminary data.</text>
</comment>
<evidence type="ECO:0000256" key="3">
    <source>
        <dbReference type="ARBA" id="ARBA00022768"/>
    </source>
</evidence>
<feature type="domain" description="Translation elongation factor EFTs/EF1B dimerisation" evidence="6">
    <location>
        <begin position="57"/>
        <end position="191"/>
    </location>
</feature>
<dbReference type="HAMAP" id="MF_00050">
    <property type="entry name" value="EF_Ts"/>
    <property type="match status" value="1"/>
</dbReference>
<dbReference type="Gene3D" id="1.10.8.10">
    <property type="entry name" value="DNA helicase RuvA subunit, C-terminal domain"/>
    <property type="match status" value="1"/>
</dbReference>
<dbReference type="STRING" id="1798497.A3D71_02930"/>
<keyword evidence="3 5" id="KW-0251">Elongation factor</keyword>
<dbReference type="Proteomes" id="UP000177652">
    <property type="component" value="Unassembled WGS sequence"/>
</dbReference>
<name>A0A1F6DXC0_9BACT</name>
<dbReference type="Gene3D" id="3.30.479.20">
    <property type="entry name" value="Elongation factor Ts, dimerisation domain"/>
    <property type="match status" value="1"/>
</dbReference>
<dbReference type="Pfam" id="PF00889">
    <property type="entry name" value="EF_TS"/>
    <property type="match status" value="1"/>
</dbReference>
<gene>
    <name evidence="5" type="primary">tsf</name>
    <name evidence="7" type="ORF">A3D71_02930</name>
</gene>
<dbReference type="InterPro" id="IPR036402">
    <property type="entry name" value="EF-Ts_dimer_sf"/>
</dbReference>
<reference evidence="7 8" key="1">
    <citation type="journal article" date="2016" name="Nat. Commun.">
        <title>Thousands of microbial genomes shed light on interconnected biogeochemical processes in an aquifer system.</title>
        <authorList>
            <person name="Anantharaman K."/>
            <person name="Brown C.T."/>
            <person name="Hug L.A."/>
            <person name="Sharon I."/>
            <person name="Castelle C.J."/>
            <person name="Probst A.J."/>
            <person name="Thomas B.C."/>
            <person name="Singh A."/>
            <person name="Wilkins M.J."/>
            <person name="Karaoz U."/>
            <person name="Brodie E.L."/>
            <person name="Williams K.H."/>
            <person name="Hubbard S.S."/>
            <person name="Banfield J.F."/>
        </authorList>
    </citation>
    <scope>NUCLEOTIDE SEQUENCE [LARGE SCALE GENOMIC DNA]</scope>
</reference>
<evidence type="ECO:0000256" key="5">
    <source>
        <dbReference type="HAMAP-Rule" id="MF_00050"/>
    </source>
</evidence>
<sequence>MATTDEIKALRDQTGVSIMQCKRALEEAGGDVEKAKVILRKVSSAIASKKSDRALGAGIAAAYTHAGGSVVAALVLACETDFVSKNEEFSKLAYSIAMHIAAMGPQFISRDSVKEADLKAAREVFAEEAAKVPEAARAKAIEGKVDSYLRDRVLLEQPFVKDPSITVRQLIESAVQKFGEKIEVVRFERLSVK</sequence>
<accession>A0A1F6DXC0</accession>
<dbReference type="AlphaFoldDB" id="A0A1F6DXC0"/>
<evidence type="ECO:0000313" key="8">
    <source>
        <dbReference type="Proteomes" id="UP000177652"/>
    </source>
</evidence>
<dbReference type="SUPFAM" id="SSF54713">
    <property type="entry name" value="Elongation factor Ts (EF-Ts), dimerisation domain"/>
    <property type="match status" value="1"/>
</dbReference>
<dbReference type="EMBL" id="MFLK01000040">
    <property type="protein sequence ID" value="OGG65642.1"/>
    <property type="molecule type" value="Genomic_DNA"/>
</dbReference>
<dbReference type="Gene3D" id="1.10.286.20">
    <property type="match status" value="1"/>
</dbReference>
<dbReference type="PANTHER" id="PTHR11741:SF0">
    <property type="entry name" value="ELONGATION FACTOR TS, MITOCHONDRIAL"/>
    <property type="match status" value="1"/>
</dbReference>
<organism evidence="7 8">
    <name type="scientific">Candidatus Kaiserbacteria bacterium RIFCSPHIGHO2_02_FULL_55_20</name>
    <dbReference type="NCBI Taxonomy" id="1798497"/>
    <lineage>
        <taxon>Bacteria</taxon>
        <taxon>Candidatus Kaiseribacteriota</taxon>
    </lineage>
</organism>
<dbReference type="FunFam" id="1.10.8.10:FF:000001">
    <property type="entry name" value="Elongation factor Ts"/>
    <property type="match status" value="1"/>
</dbReference>
<comment type="similarity">
    <text evidence="1 5">Belongs to the EF-Ts family.</text>
</comment>
<dbReference type="SUPFAM" id="SSF46934">
    <property type="entry name" value="UBA-like"/>
    <property type="match status" value="1"/>
</dbReference>
<comment type="function">
    <text evidence="5">Associates with the EF-Tu.GDP complex and induces the exchange of GDP to GTP. It remains bound to the aminoacyl-tRNA.EF-Tu.GTP complex up to the GTP hydrolysis stage on the ribosome.</text>
</comment>
<evidence type="ECO:0000256" key="2">
    <source>
        <dbReference type="ARBA" id="ARBA00016956"/>
    </source>
</evidence>
<comment type="subcellular location">
    <subcellularLocation>
        <location evidence="5">Cytoplasm</location>
    </subcellularLocation>
</comment>
<proteinExistence type="inferred from homology"/>
<evidence type="ECO:0000259" key="6">
    <source>
        <dbReference type="Pfam" id="PF00889"/>
    </source>
</evidence>
<dbReference type="InterPro" id="IPR009060">
    <property type="entry name" value="UBA-like_sf"/>
</dbReference>
<dbReference type="InterPro" id="IPR001816">
    <property type="entry name" value="Transl_elong_EFTs/EF1B"/>
</dbReference>
<dbReference type="GO" id="GO:0005737">
    <property type="term" value="C:cytoplasm"/>
    <property type="evidence" value="ECO:0007669"/>
    <property type="project" value="UniProtKB-SubCell"/>
</dbReference>
<dbReference type="PANTHER" id="PTHR11741">
    <property type="entry name" value="ELONGATION FACTOR TS"/>
    <property type="match status" value="1"/>
</dbReference>
<evidence type="ECO:0000256" key="1">
    <source>
        <dbReference type="ARBA" id="ARBA00005532"/>
    </source>
</evidence>
<dbReference type="CDD" id="cd14275">
    <property type="entry name" value="UBA_EF-Ts"/>
    <property type="match status" value="1"/>
</dbReference>
<dbReference type="InterPro" id="IPR014039">
    <property type="entry name" value="Transl_elong_EFTs/EF1B_dimer"/>
</dbReference>
<keyword evidence="4 5" id="KW-0648">Protein biosynthesis</keyword>
<keyword evidence="5" id="KW-0963">Cytoplasm</keyword>
<feature type="region of interest" description="Involved in Mg(2+) ion dislocation from EF-Tu" evidence="5">
    <location>
        <begin position="80"/>
        <end position="83"/>
    </location>
</feature>
<evidence type="ECO:0000256" key="4">
    <source>
        <dbReference type="ARBA" id="ARBA00022917"/>
    </source>
</evidence>
<dbReference type="GO" id="GO:0003746">
    <property type="term" value="F:translation elongation factor activity"/>
    <property type="evidence" value="ECO:0007669"/>
    <property type="project" value="UniProtKB-UniRule"/>
</dbReference>